<evidence type="ECO:0000256" key="20">
    <source>
        <dbReference type="ARBA" id="ARBA00038460"/>
    </source>
</evidence>
<dbReference type="GeneTree" id="ENSGT00940000157339"/>
<evidence type="ECO:0000256" key="13">
    <source>
        <dbReference type="ARBA" id="ARBA00023136"/>
    </source>
</evidence>
<evidence type="ECO:0000256" key="2">
    <source>
        <dbReference type="ARBA" id="ARBA00004477"/>
    </source>
</evidence>
<keyword evidence="7" id="KW-0256">Endoplasmic reticulum</keyword>
<feature type="region of interest" description="Disordered" evidence="24">
    <location>
        <begin position="25"/>
        <end position="90"/>
    </location>
</feature>
<keyword evidence="10" id="KW-0333">Golgi apparatus</keyword>
<dbReference type="GO" id="GO:0008203">
    <property type="term" value="P:cholesterol metabolic process"/>
    <property type="evidence" value="ECO:0007669"/>
    <property type="project" value="UniProtKB-KW"/>
</dbReference>
<keyword evidence="12" id="KW-0238">DNA-binding</keyword>
<keyword evidence="16" id="KW-1207">Sterol metabolism</keyword>
<keyword evidence="14" id="KW-0010">Activator</keyword>
<dbReference type="AlphaFoldDB" id="A0A8D3BN54"/>
<evidence type="ECO:0000256" key="12">
    <source>
        <dbReference type="ARBA" id="ARBA00023125"/>
    </source>
</evidence>
<dbReference type="GO" id="GO:0010886">
    <property type="term" value="P:positive regulation of cholesterol storage"/>
    <property type="evidence" value="ECO:0007669"/>
    <property type="project" value="TreeGrafter"/>
</dbReference>
<evidence type="ECO:0000256" key="4">
    <source>
        <dbReference type="ARBA" id="ARBA00004653"/>
    </source>
</evidence>
<protein>
    <recommendedName>
        <fullName evidence="21">Sterol regulatory element-binding protein 2</fullName>
    </recommendedName>
    <alternativeName>
        <fullName evidence="22">Sterol regulatory element-binding transcription factor 2</fullName>
    </alternativeName>
</protein>
<keyword evidence="19" id="KW-0968">Cytoplasmic vesicle</keyword>
<dbReference type="SMART" id="SM00353">
    <property type="entry name" value="HLH"/>
    <property type="match status" value="1"/>
</dbReference>
<dbReference type="GO" id="GO:0005789">
    <property type="term" value="C:endoplasmic reticulum membrane"/>
    <property type="evidence" value="ECO:0007669"/>
    <property type="project" value="UniProtKB-SubCell"/>
</dbReference>
<keyword evidence="5" id="KW-0153">Cholesterol metabolism</keyword>
<dbReference type="GO" id="GO:0012507">
    <property type="term" value="C:ER to Golgi transport vesicle membrane"/>
    <property type="evidence" value="ECO:0007669"/>
    <property type="project" value="UniProtKB-SubCell"/>
</dbReference>
<keyword evidence="8" id="KW-1133">Transmembrane helix</keyword>
<dbReference type="GO" id="GO:0046983">
    <property type="term" value="F:protein dimerization activity"/>
    <property type="evidence" value="ECO:0007669"/>
    <property type="project" value="InterPro"/>
</dbReference>
<dbReference type="GO" id="GO:0000978">
    <property type="term" value="F:RNA polymerase II cis-regulatory region sequence-specific DNA binding"/>
    <property type="evidence" value="ECO:0007669"/>
    <property type="project" value="TreeGrafter"/>
</dbReference>
<evidence type="ECO:0000256" key="14">
    <source>
        <dbReference type="ARBA" id="ARBA00023159"/>
    </source>
</evidence>
<evidence type="ECO:0000313" key="26">
    <source>
        <dbReference type="Ensembl" id="ENSSMAP00000036462.1"/>
    </source>
</evidence>
<evidence type="ECO:0000256" key="23">
    <source>
        <dbReference type="ARBA" id="ARBA00045168"/>
    </source>
</evidence>
<evidence type="ECO:0000256" key="19">
    <source>
        <dbReference type="ARBA" id="ARBA00023329"/>
    </source>
</evidence>
<dbReference type="Proteomes" id="UP000694558">
    <property type="component" value="Chromosome 19"/>
</dbReference>
<sequence>MLQFVSNQVGDFPDLFEDQMTTAGSLQSGTITPRPAIQTPPTPQTPNPVPYQSSAVSLTSSQTLSPQSLPLTPPLTPAQTPSPPTTAPTMQSIMTSQLQPVTIQHQRVLTPTGQTIQTLSTPTTVHTVQQQMQQVPVLVQQPQILKTDSLLVTTIKPDGTQVLSTMQSPTGITTFNTPIQNTALQVPTLMSSNILTTVPVMMGGGDKLPIKQLQPGGVVKEGERRTTHNIIEKRYRSSINDKIVELRDLVMGSDAKIHKSGVLRKAIDYIKYLQQTNHKLRQENLALKMANQKNSKLSLSEEVELKQEIVMMSPPASDSGSGSPHQFSPYCVDSEPGSPLLDHEQVKSEPDSPSTVGVMDRSRLLLCALTFFCLSLNPLPSLLDSDASGSHSLSAGHGPSRTLVCLASCFISYHPPASWLRCLLPWVMVWVLSGVGAVWGCVRVLYLWEPVTPLHSPKSVSFWRHRKQADLHLNRGDYKAALASLETCLSVLTRALPSTNLDLVFSLSWNLIRYCLHRPTPLGWLVHQVRGKHEGEEARTSAKDAALVYHRLSQLQLTGKLPQRSSLWALSVSLSAVNLSESAQGKMAPAQLTQIYVTAATALRTVLGHHLSFLPGYLLSCAESVASQSETKPIPECLRWLFTPLGRQFFLSCDWSVKSECSDDVYTSQREPADPIAQLHRCFCRKLLERAVHTLIQPQSDSEAGKRKNDSGEFSSAMEFLQLLNSCTEDSPSLPPPFSTPPNHTTSPDPVSRWWALVLKAVVHWLQGDDAAVRSLLAEAERMPRALHTIDHSLPKAVLLLCKAVQISLSPLKGEGAVACLSHCDRASGYLRVSVSLPLTQSGSWLNKGVELLVCDLLLTLRTSLWQRGGSSNGEPGPAPGSQLAGFQRDLSALRKLTQCYRQAQHKVFLHETTVRLMAGASPTRTHQLLEHNLRRRTPNSYTAVCPGRERERAHAILLACRHLPMPLLTPPGHRARLLAEAKRTLERVGDRRSLQDCQQILLRLSGGTTIAAS</sequence>
<keyword evidence="13" id="KW-0472">Membrane</keyword>
<keyword evidence="11" id="KW-0443">Lipid metabolism</keyword>
<dbReference type="GO" id="GO:0000139">
    <property type="term" value="C:Golgi membrane"/>
    <property type="evidence" value="ECO:0007669"/>
    <property type="project" value="UniProtKB-SubCell"/>
</dbReference>
<feature type="compositionally biased region" description="Pro residues" evidence="24">
    <location>
        <begin position="71"/>
        <end position="86"/>
    </location>
</feature>
<keyword evidence="17" id="KW-0753">Steroid metabolism</keyword>
<comment type="subcellular location">
    <subcellularLocation>
        <location evidence="3">Cytoplasmic vesicle</location>
        <location evidence="3">COPII-coated vesicle membrane</location>
        <topology evidence="3">Multi-pass membrane protein</topology>
    </subcellularLocation>
    <subcellularLocation>
        <location evidence="2">Endoplasmic reticulum membrane</location>
        <topology evidence="2">Multi-pass membrane protein</topology>
    </subcellularLocation>
    <subcellularLocation>
        <location evidence="4">Golgi apparatus membrane</location>
        <topology evidence="4">Multi-pass membrane protein</topology>
    </subcellularLocation>
    <subcellularLocation>
        <location evidence="1">Nucleus</location>
    </subcellularLocation>
</comment>
<name>A0A8D3BN54_SCOMX</name>
<feature type="domain" description="BHLH" evidence="25">
    <location>
        <begin position="223"/>
        <end position="273"/>
    </location>
</feature>
<evidence type="ECO:0000256" key="17">
    <source>
        <dbReference type="ARBA" id="ARBA00023221"/>
    </source>
</evidence>
<evidence type="ECO:0000256" key="11">
    <source>
        <dbReference type="ARBA" id="ARBA00023098"/>
    </source>
</evidence>
<evidence type="ECO:0000256" key="1">
    <source>
        <dbReference type="ARBA" id="ARBA00004123"/>
    </source>
</evidence>
<dbReference type="GO" id="GO:0045944">
    <property type="term" value="P:positive regulation of transcription by RNA polymerase II"/>
    <property type="evidence" value="ECO:0007669"/>
    <property type="project" value="TreeGrafter"/>
</dbReference>
<dbReference type="PANTHER" id="PTHR46062:SF3">
    <property type="entry name" value="STEROL REGULATORY ELEMENT-BINDING PROTEIN 2"/>
    <property type="match status" value="1"/>
</dbReference>
<evidence type="ECO:0000256" key="18">
    <source>
        <dbReference type="ARBA" id="ARBA00023242"/>
    </source>
</evidence>
<dbReference type="InterPro" id="IPR011598">
    <property type="entry name" value="bHLH_dom"/>
</dbReference>
<dbReference type="GO" id="GO:0000981">
    <property type="term" value="F:DNA-binding transcription factor activity, RNA polymerase II-specific"/>
    <property type="evidence" value="ECO:0007669"/>
    <property type="project" value="TreeGrafter"/>
</dbReference>
<evidence type="ECO:0000256" key="24">
    <source>
        <dbReference type="SAM" id="MobiDB-lite"/>
    </source>
</evidence>
<evidence type="ECO:0000256" key="6">
    <source>
        <dbReference type="ARBA" id="ARBA00022692"/>
    </source>
</evidence>
<gene>
    <name evidence="26" type="primary">srebf2</name>
</gene>
<evidence type="ECO:0000256" key="9">
    <source>
        <dbReference type="ARBA" id="ARBA00023015"/>
    </source>
</evidence>
<evidence type="ECO:0000259" key="25">
    <source>
        <dbReference type="PROSITE" id="PS50888"/>
    </source>
</evidence>
<keyword evidence="15" id="KW-0804">Transcription</keyword>
<evidence type="ECO:0000256" key="7">
    <source>
        <dbReference type="ARBA" id="ARBA00022824"/>
    </source>
</evidence>
<dbReference type="InterPro" id="IPR036638">
    <property type="entry name" value="HLH_DNA-bd_sf"/>
</dbReference>
<dbReference type="SUPFAM" id="SSF47459">
    <property type="entry name" value="HLH, helix-loop-helix DNA-binding domain"/>
    <property type="match status" value="1"/>
</dbReference>
<dbReference type="Gene3D" id="4.10.280.10">
    <property type="entry name" value="Helix-loop-helix DNA-binding domain"/>
    <property type="match status" value="1"/>
</dbReference>
<evidence type="ECO:0000256" key="8">
    <source>
        <dbReference type="ARBA" id="ARBA00022989"/>
    </source>
</evidence>
<comment type="similarity">
    <text evidence="20">Belongs to the SREBP family.</text>
</comment>
<reference evidence="26" key="2">
    <citation type="submission" date="2025-08" db="UniProtKB">
        <authorList>
            <consortium name="Ensembl"/>
        </authorList>
    </citation>
    <scope>IDENTIFICATION</scope>
</reference>
<feature type="compositionally biased region" description="Low complexity" evidence="24">
    <location>
        <begin position="57"/>
        <end position="70"/>
    </location>
</feature>
<dbReference type="Ensembl" id="ENSSMAT00000055034.1">
    <property type="protein sequence ID" value="ENSSMAP00000036462.1"/>
    <property type="gene ID" value="ENSSMAG00000004757.2"/>
</dbReference>
<dbReference type="PANTHER" id="PTHR46062">
    <property type="entry name" value="STEROL REGULATORY ELEMENT-BINDING PROTEIN"/>
    <property type="match status" value="1"/>
</dbReference>
<evidence type="ECO:0000256" key="5">
    <source>
        <dbReference type="ARBA" id="ARBA00022548"/>
    </source>
</evidence>
<evidence type="ECO:0000256" key="22">
    <source>
        <dbReference type="ARBA" id="ARBA00042214"/>
    </source>
</evidence>
<keyword evidence="6" id="KW-0812">Transmembrane</keyword>
<comment type="function">
    <text evidence="23">Precursor of the transcription factor form (Processed sterol regulatory element-binding protein 2), which is embedded in the endoplasmic reticulum membrane. Low sterol concentrations promote processing of this form, releasing the transcription factor form that translocates into the nucleus and activates transcription of genes involved in cholesterol biosynthesis.</text>
</comment>
<organism evidence="26 27">
    <name type="scientific">Scophthalmus maximus</name>
    <name type="common">Turbot</name>
    <name type="synonym">Psetta maxima</name>
    <dbReference type="NCBI Taxonomy" id="52904"/>
    <lineage>
        <taxon>Eukaryota</taxon>
        <taxon>Metazoa</taxon>
        <taxon>Chordata</taxon>
        <taxon>Craniata</taxon>
        <taxon>Vertebrata</taxon>
        <taxon>Euteleostomi</taxon>
        <taxon>Actinopterygii</taxon>
        <taxon>Neopterygii</taxon>
        <taxon>Teleostei</taxon>
        <taxon>Neoteleostei</taxon>
        <taxon>Acanthomorphata</taxon>
        <taxon>Carangaria</taxon>
        <taxon>Pleuronectiformes</taxon>
        <taxon>Pleuronectoidei</taxon>
        <taxon>Scophthalmidae</taxon>
        <taxon>Scophthalmus</taxon>
    </lineage>
</organism>
<proteinExistence type="inferred from homology"/>
<dbReference type="GO" id="GO:0005634">
    <property type="term" value="C:nucleus"/>
    <property type="evidence" value="ECO:0007669"/>
    <property type="project" value="UniProtKB-SubCell"/>
</dbReference>
<feature type="compositionally biased region" description="Pro residues" evidence="24">
    <location>
        <begin position="38"/>
        <end position="49"/>
    </location>
</feature>
<evidence type="ECO:0000313" key="27">
    <source>
        <dbReference type="Proteomes" id="UP000694558"/>
    </source>
</evidence>
<dbReference type="FunFam" id="4.10.280.10:FF:000016">
    <property type="entry name" value="Sterol regulatory element-binding transcription factor 1"/>
    <property type="match status" value="1"/>
</dbReference>
<evidence type="ECO:0000256" key="15">
    <source>
        <dbReference type="ARBA" id="ARBA00023163"/>
    </source>
</evidence>
<dbReference type="CDD" id="cd18922">
    <property type="entry name" value="bHLHzip_SREBP2"/>
    <property type="match status" value="1"/>
</dbReference>
<keyword evidence="18" id="KW-0539">Nucleus</keyword>
<evidence type="ECO:0000256" key="21">
    <source>
        <dbReference type="ARBA" id="ARBA00039750"/>
    </source>
</evidence>
<evidence type="ECO:0000256" key="3">
    <source>
        <dbReference type="ARBA" id="ARBA00004557"/>
    </source>
</evidence>
<evidence type="ECO:0000256" key="10">
    <source>
        <dbReference type="ARBA" id="ARBA00023034"/>
    </source>
</evidence>
<keyword evidence="9" id="KW-0805">Transcription regulation</keyword>
<evidence type="ECO:0000256" key="16">
    <source>
        <dbReference type="ARBA" id="ARBA00023166"/>
    </source>
</evidence>
<dbReference type="PROSITE" id="PS50888">
    <property type="entry name" value="BHLH"/>
    <property type="match status" value="1"/>
</dbReference>
<reference evidence="26" key="1">
    <citation type="submission" date="2023-05" db="EMBL/GenBank/DDBJ databases">
        <title>High-quality long-read genome of Scophthalmus maximus.</title>
        <authorList>
            <person name="Lien S."/>
            <person name="Martinez P."/>
        </authorList>
    </citation>
    <scope>NUCLEOTIDE SEQUENCE [LARGE SCALE GENOMIC DNA]</scope>
</reference>
<dbReference type="Pfam" id="PF00010">
    <property type="entry name" value="HLH"/>
    <property type="match status" value="1"/>
</dbReference>
<accession>A0A8D3BN54</accession>